<dbReference type="CDD" id="cd01392">
    <property type="entry name" value="HTH_LacI"/>
    <property type="match status" value="1"/>
</dbReference>
<evidence type="ECO:0000259" key="4">
    <source>
        <dbReference type="PROSITE" id="PS50932"/>
    </source>
</evidence>
<dbReference type="GO" id="GO:0003700">
    <property type="term" value="F:DNA-binding transcription factor activity"/>
    <property type="evidence" value="ECO:0007669"/>
    <property type="project" value="TreeGrafter"/>
</dbReference>
<dbReference type="STRING" id="212667.VFDL14_03585"/>
<keyword evidence="3" id="KW-0804">Transcription</keyword>
<gene>
    <name evidence="5" type="ORF">VFDL14_03585</name>
</gene>
<dbReference type="InterPro" id="IPR046335">
    <property type="entry name" value="LacI/GalR-like_sensor"/>
</dbReference>
<evidence type="ECO:0000256" key="3">
    <source>
        <dbReference type="ARBA" id="ARBA00023163"/>
    </source>
</evidence>
<evidence type="ECO:0000256" key="2">
    <source>
        <dbReference type="ARBA" id="ARBA00023125"/>
    </source>
</evidence>
<dbReference type="PROSITE" id="PS00356">
    <property type="entry name" value="HTH_LACI_1"/>
    <property type="match status" value="1"/>
</dbReference>
<dbReference type="InterPro" id="IPR010982">
    <property type="entry name" value="Lambda_DNA-bd_dom_sf"/>
</dbReference>
<dbReference type="PANTHER" id="PTHR30146">
    <property type="entry name" value="LACI-RELATED TRANSCRIPTIONAL REPRESSOR"/>
    <property type="match status" value="1"/>
</dbReference>
<dbReference type="GO" id="GO:0000976">
    <property type="term" value="F:transcription cis-regulatory region binding"/>
    <property type="evidence" value="ECO:0007669"/>
    <property type="project" value="TreeGrafter"/>
</dbReference>
<dbReference type="InterPro" id="IPR000843">
    <property type="entry name" value="HTH_LacI"/>
</dbReference>
<organism evidence="5 6">
    <name type="scientific">Vibrio fortis</name>
    <dbReference type="NCBI Taxonomy" id="212667"/>
    <lineage>
        <taxon>Bacteria</taxon>
        <taxon>Pseudomonadati</taxon>
        <taxon>Pseudomonadota</taxon>
        <taxon>Gammaproteobacteria</taxon>
        <taxon>Vibrionales</taxon>
        <taxon>Vibrionaceae</taxon>
        <taxon>Vibrio</taxon>
    </lineage>
</organism>
<dbReference type="RefSeq" id="WP_032548779.1">
    <property type="nucleotide sequence ID" value="NZ_BTGL01000001.1"/>
</dbReference>
<dbReference type="Pfam" id="PF13377">
    <property type="entry name" value="Peripla_BP_3"/>
    <property type="match status" value="1"/>
</dbReference>
<dbReference type="Gene3D" id="3.40.50.2300">
    <property type="match status" value="2"/>
</dbReference>
<reference evidence="5 6" key="1">
    <citation type="submission" date="2014-02" db="EMBL/GenBank/DDBJ databases">
        <title>Vibrio fortis Dalian14 Genome Sequencing.</title>
        <authorList>
            <person name="Wang Y."/>
            <person name="Song L."/>
            <person name="Liu G."/>
            <person name="Ding J."/>
        </authorList>
    </citation>
    <scope>NUCLEOTIDE SEQUENCE [LARGE SCALE GENOMIC DNA]</scope>
    <source>
        <strain evidence="5 6">Dalian14</strain>
    </source>
</reference>
<dbReference type="SMART" id="SM00354">
    <property type="entry name" value="HTH_LACI"/>
    <property type="match status" value="1"/>
</dbReference>
<dbReference type="PANTHER" id="PTHR30146:SF109">
    <property type="entry name" value="HTH-TYPE TRANSCRIPTIONAL REGULATOR GALS"/>
    <property type="match status" value="1"/>
</dbReference>
<evidence type="ECO:0000313" key="6">
    <source>
        <dbReference type="Proteomes" id="UP000027219"/>
    </source>
</evidence>
<evidence type="ECO:0000313" key="5">
    <source>
        <dbReference type="EMBL" id="KDN29844.1"/>
    </source>
</evidence>
<dbReference type="AlphaFoldDB" id="A0A066V037"/>
<dbReference type="InterPro" id="IPR028082">
    <property type="entry name" value="Peripla_BP_I"/>
</dbReference>
<comment type="caution">
    <text evidence="5">The sequence shown here is derived from an EMBL/GenBank/DDBJ whole genome shotgun (WGS) entry which is preliminary data.</text>
</comment>
<proteinExistence type="predicted"/>
<sequence length="329" mass="36860">MKVTIKDVAKKANVSIATVSYAMNDCNRVSEKTRQHVLNIAHEMNYVANTNAKQLKQRRSYAIGLFLNNWFGPIYSELVKGIEKVCHQRGYDLVACSMYGNEDSTAHKYIRDRVVDGAVVLTNSFDTEFLKSVAGPDFPMVVLDRELSAPGIYNILIDNFGGAFSATKELVLKGCKDIYFFTGPEDSYDSKKRLDGYISALGYFNMPVKNHHLIKSDFTEKTAYKQMKELLEQGRRPDAVFAANDEMAIGIIRAAKRYEIDIPSEMKLVGFDNIRMAELMIPSLTTVTHEKEGMGELAASTLINALDEKAKESKALTILPTSLILRETL</sequence>
<accession>A0A066V037</accession>
<dbReference type="OrthoDB" id="6619319at2"/>
<protein>
    <submittedName>
        <fullName evidence="5">LacI family transcriptional regulator</fullName>
    </submittedName>
</protein>
<dbReference type="SUPFAM" id="SSF47413">
    <property type="entry name" value="lambda repressor-like DNA-binding domains"/>
    <property type="match status" value="1"/>
</dbReference>
<dbReference type="PROSITE" id="PS50932">
    <property type="entry name" value="HTH_LACI_2"/>
    <property type="match status" value="1"/>
</dbReference>
<feature type="domain" description="HTH lacI-type" evidence="4">
    <location>
        <begin position="3"/>
        <end position="57"/>
    </location>
</feature>
<dbReference type="Pfam" id="PF00356">
    <property type="entry name" value="LacI"/>
    <property type="match status" value="1"/>
</dbReference>
<dbReference type="EMBL" id="JFFR01000002">
    <property type="protein sequence ID" value="KDN29844.1"/>
    <property type="molecule type" value="Genomic_DNA"/>
</dbReference>
<dbReference type="CDD" id="cd06267">
    <property type="entry name" value="PBP1_LacI_sugar_binding-like"/>
    <property type="match status" value="1"/>
</dbReference>
<dbReference type="Proteomes" id="UP000027219">
    <property type="component" value="Unassembled WGS sequence"/>
</dbReference>
<keyword evidence="6" id="KW-1185">Reference proteome</keyword>
<name>A0A066V037_9VIBR</name>
<evidence type="ECO:0000256" key="1">
    <source>
        <dbReference type="ARBA" id="ARBA00023015"/>
    </source>
</evidence>
<dbReference type="Gene3D" id="1.10.260.40">
    <property type="entry name" value="lambda repressor-like DNA-binding domains"/>
    <property type="match status" value="1"/>
</dbReference>
<keyword evidence="1" id="KW-0805">Transcription regulation</keyword>
<dbReference type="SUPFAM" id="SSF53822">
    <property type="entry name" value="Periplasmic binding protein-like I"/>
    <property type="match status" value="1"/>
</dbReference>
<keyword evidence="2" id="KW-0238">DNA-binding</keyword>